<name>W8AKT9_CERCA</name>
<feature type="domain" description="Fibronectin type-III" evidence="3">
    <location>
        <begin position="1235"/>
        <end position="1335"/>
    </location>
</feature>
<dbReference type="GO" id="GO:0006355">
    <property type="term" value="P:regulation of DNA-templated transcription"/>
    <property type="evidence" value="ECO:0007669"/>
    <property type="project" value="TreeGrafter"/>
</dbReference>
<feature type="compositionally biased region" description="Polar residues" evidence="2">
    <location>
        <begin position="313"/>
        <end position="324"/>
    </location>
</feature>
<feature type="compositionally biased region" description="Basic and acidic residues" evidence="2">
    <location>
        <begin position="326"/>
        <end position="353"/>
    </location>
</feature>
<feature type="region of interest" description="Disordered" evidence="2">
    <location>
        <begin position="172"/>
        <end position="644"/>
    </location>
</feature>
<feature type="compositionally biased region" description="Basic and acidic residues" evidence="2">
    <location>
        <begin position="593"/>
        <end position="604"/>
    </location>
</feature>
<evidence type="ECO:0000256" key="1">
    <source>
        <dbReference type="SAM" id="Coils"/>
    </source>
</evidence>
<feature type="compositionally biased region" description="Basic and acidic residues" evidence="2">
    <location>
        <begin position="613"/>
        <end position="632"/>
    </location>
</feature>
<feature type="region of interest" description="Disordered" evidence="2">
    <location>
        <begin position="890"/>
        <end position="931"/>
    </location>
</feature>
<proteinExistence type="evidence at transcript level"/>
<dbReference type="SUPFAM" id="SSF49265">
    <property type="entry name" value="Fibronectin type III"/>
    <property type="match status" value="1"/>
</dbReference>
<feature type="compositionally biased region" description="Polar residues" evidence="2">
    <location>
        <begin position="1155"/>
        <end position="1194"/>
    </location>
</feature>
<feature type="compositionally biased region" description="Basic and acidic residues" evidence="2">
    <location>
        <begin position="209"/>
        <end position="254"/>
    </location>
</feature>
<feature type="region of interest" description="Disordered" evidence="2">
    <location>
        <begin position="952"/>
        <end position="1078"/>
    </location>
</feature>
<dbReference type="OrthoDB" id="2434995at2759"/>
<feature type="compositionally biased region" description="Low complexity" evidence="2">
    <location>
        <begin position="633"/>
        <end position="643"/>
    </location>
</feature>
<feature type="compositionally biased region" description="Pro residues" evidence="2">
    <location>
        <begin position="912"/>
        <end position="921"/>
    </location>
</feature>
<reference evidence="4" key="2">
    <citation type="journal article" date="2014" name="BMC Genomics">
        <title>A genomic perspective to assessing quality of mass-reared SIT flies used in Mediterranean fruit fly (Ceratitis capitata) eradication in California.</title>
        <authorList>
            <person name="Calla B."/>
            <person name="Hall B."/>
            <person name="Hou S."/>
            <person name="Geib S.M."/>
        </authorList>
    </citation>
    <scope>NUCLEOTIDE SEQUENCE</scope>
</reference>
<dbReference type="EMBL" id="GAMC01020118">
    <property type="protein sequence ID" value="JAB86437.1"/>
    <property type="molecule type" value="mRNA"/>
</dbReference>
<feature type="region of interest" description="Disordered" evidence="2">
    <location>
        <begin position="1"/>
        <end position="26"/>
    </location>
</feature>
<feature type="compositionally biased region" description="Basic and acidic residues" evidence="2">
    <location>
        <begin position="502"/>
        <end position="527"/>
    </location>
</feature>
<feature type="compositionally biased region" description="Basic and acidic residues" evidence="2">
    <location>
        <begin position="288"/>
        <end position="300"/>
    </location>
</feature>
<feature type="compositionally biased region" description="Low complexity" evidence="2">
    <location>
        <begin position="131"/>
        <end position="149"/>
    </location>
</feature>
<feature type="region of interest" description="Disordered" evidence="2">
    <location>
        <begin position="118"/>
        <end position="157"/>
    </location>
</feature>
<dbReference type="PANTHER" id="PTHR23210:SF26">
    <property type="entry name" value="ACTIVATING TRANSCRIPTION FACTOR 7-INTERACTING PROTEIN 1"/>
    <property type="match status" value="1"/>
</dbReference>
<evidence type="ECO:0000259" key="3">
    <source>
        <dbReference type="PROSITE" id="PS50853"/>
    </source>
</evidence>
<feature type="compositionally biased region" description="Low complexity" evidence="2">
    <location>
        <begin position="532"/>
        <end position="543"/>
    </location>
</feature>
<feature type="region of interest" description="Disordered" evidence="2">
    <location>
        <begin position="1154"/>
        <end position="1194"/>
    </location>
</feature>
<dbReference type="GO" id="GO:0005667">
    <property type="term" value="C:transcription regulator complex"/>
    <property type="evidence" value="ECO:0007669"/>
    <property type="project" value="TreeGrafter"/>
</dbReference>
<feature type="compositionally biased region" description="Polar residues" evidence="2">
    <location>
        <begin position="893"/>
        <end position="905"/>
    </location>
</feature>
<feature type="compositionally biased region" description="Polar residues" evidence="2">
    <location>
        <begin position="1"/>
        <end position="22"/>
    </location>
</feature>
<dbReference type="PROSITE" id="PS50853">
    <property type="entry name" value="FN3"/>
    <property type="match status" value="1"/>
</dbReference>
<feature type="compositionally biased region" description="Basic and acidic residues" evidence="2">
    <location>
        <begin position="360"/>
        <end position="379"/>
    </location>
</feature>
<dbReference type="InterPro" id="IPR056565">
    <property type="entry name" value="Fn3_ATF7IP"/>
</dbReference>
<keyword evidence="1" id="KW-0175">Coiled coil</keyword>
<dbReference type="InterPro" id="IPR003961">
    <property type="entry name" value="FN3_dom"/>
</dbReference>
<dbReference type="GO" id="GO:0005634">
    <property type="term" value="C:nucleus"/>
    <property type="evidence" value="ECO:0007669"/>
    <property type="project" value="TreeGrafter"/>
</dbReference>
<sequence length="1335" mass="143416">MMEVKQSSTNDFNTLSTANSNGKPDGMDVIAELEATKLKSDLLNSNDLPQNGLLGDVSNGFTDAGDGLDLDELIDLNDSVVNPELEDALLAGDDDDDDESGANVVDKLLAEVVPKAAAVIGGGDPNDKVDSSTTAPTPSSSVAAATSTSLDNTGDDLDKLISKINDLEDCIETTSSTKDEPMSKSVPNEGTAANEKVTAVTTAEEESILEDKVKEDVQAENETEQKTAESVEAHNDKEVSKAEDEVEKTSKSDNDNSPAGKESDDVNRSGNSESVQLDEEAGANAEEASAKKLQDESGKEDTEDAVNGDAKTTETATGVNTSESAAKADEKEIAETVDKQTKEEIAKDEDLKKGSATTEADQKEAGEADKQLQGEKDDKVEDSDDDIVFFAAKPKASTEQVNSGDVKSKKTGETEVKPMEVDEDDDVVLLLDDDEESLTVQKSKDSADKSSSAITDKLESTVDETKSKDTKDSSETANEQKAEKAPLGADKSALQSDNSDNACDKFESEKSTSAVQKEDEAKSKSSEVVDDLNSNCSSSSNLLQETQTVEKIGTAGSTGEDDVVDEAENEDDIDADADGDDAESSSAIELVEDDSRHASDDKESLVPPAKRPRLTDEIDDSLKAEQSEESRSSNKSAAAAPKADVALEVIKIAEESNDAENGEQALGVQTTGATKRAHEVLDENIAETSKDDLTGGVANKKTKIEEEPDTTVDVQKSDIAKVTDLCDLAVEKLTTDIKTPVSKMEDENIDYTKALPPLRAVASNIPIPLYPAPIFSTEAPALSLDFFKRFRKNFDQLTKADLEELVLQKVVEAIVHKSEFAEMRETIDKQEKQITAHRAKIAEISKQFRDLEMVHNRVLKDIETKNSQFIMPVKITRAVGLQVYVPSKRSAETAPSSSSQLHVSTSPQRGQMPPPSSPPRQPNSTSDARGGNTALASAAVAAAMNARRGCVQKVTPQRPVPPDNGMSPVPRAPTYRINPALQTSLAQGSQTAAAAAGATATPLNPGMPRVLNKGVASGQQQRPGRFPLAEQQRSQQLQQQQCARQQAQNPNARKIAPKTTQSPQFRRPNETSPGTPGTYVYQYMNQLNEASPAVGSVTITSAKPKEKAVIDLTDEDEVASANAATPTPTSTAAPQRVLNQTMNTARAVPPLTRMPLSQPTVRSTAVSVRQQTPMTASKTNSALMSNISTPPGTSITRVHISSANMPPALPVRKYNHPAPLPSTPPQSFNPAWKLPPPRPTIRISNLENGIVISWTMEDSMERYAECVTYQIYAYQETSGPPAVDSWRHVGDVKAMLLPMAVTLTQFQEGQRYYFAVRAVDEHKRLGPFSLPKTWT</sequence>
<evidence type="ECO:0000313" key="4">
    <source>
        <dbReference type="EMBL" id="JAB86437.1"/>
    </source>
</evidence>
<dbReference type="EMBL" id="GAMC01020120">
    <property type="protein sequence ID" value="JAB86435.1"/>
    <property type="molecule type" value="mRNA"/>
</dbReference>
<feature type="compositionally biased region" description="Low complexity" evidence="2">
    <location>
        <begin position="982"/>
        <end position="1001"/>
    </location>
</feature>
<dbReference type="GO" id="GO:0003712">
    <property type="term" value="F:transcription coregulator activity"/>
    <property type="evidence" value="ECO:0007669"/>
    <property type="project" value="TreeGrafter"/>
</dbReference>
<gene>
    <name evidence="4" type="primary">MCAF1</name>
</gene>
<feature type="coiled-coil region" evidence="1">
    <location>
        <begin position="820"/>
        <end position="847"/>
    </location>
</feature>
<reference evidence="4" key="1">
    <citation type="submission" date="2013-07" db="EMBL/GenBank/DDBJ databases">
        <authorList>
            <person name="Geib S."/>
        </authorList>
    </citation>
    <scope>NUCLEOTIDE SEQUENCE</scope>
</reference>
<protein>
    <submittedName>
        <fullName evidence="4">Activating transcription factor 7-interacting protein 1</fullName>
    </submittedName>
</protein>
<dbReference type="PANTHER" id="PTHR23210">
    <property type="entry name" value="ACTIVATING TRANSCRIPTION FACTOR 7 INTERACTING PROTEIN"/>
    <property type="match status" value="1"/>
</dbReference>
<feature type="compositionally biased region" description="Polar residues" evidence="2">
    <location>
        <begin position="1058"/>
        <end position="1075"/>
    </location>
</feature>
<feature type="compositionally biased region" description="Low complexity" evidence="2">
    <location>
        <begin position="1031"/>
        <end position="1048"/>
    </location>
</feature>
<organism evidence="4">
    <name type="scientific">Ceratitis capitata</name>
    <name type="common">Mediterranean fruit fly</name>
    <name type="synonym">Tephritis capitata</name>
    <dbReference type="NCBI Taxonomy" id="7213"/>
    <lineage>
        <taxon>Eukaryota</taxon>
        <taxon>Metazoa</taxon>
        <taxon>Ecdysozoa</taxon>
        <taxon>Arthropoda</taxon>
        <taxon>Hexapoda</taxon>
        <taxon>Insecta</taxon>
        <taxon>Pterygota</taxon>
        <taxon>Neoptera</taxon>
        <taxon>Endopterygota</taxon>
        <taxon>Diptera</taxon>
        <taxon>Brachycera</taxon>
        <taxon>Muscomorpha</taxon>
        <taxon>Tephritoidea</taxon>
        <taxon>Tephritidae</taxon>
        <taxon>Ceratitis</taxon>
        <taxon>Ceratitis</taxon>
    </lineage>
</organism>
<accession>W8AKT9</accession>
<dbReference type="Pfam" id="PF16794">
    <property type="entry name" value="fn3_4"/>
    <property type="match status" value="1"/>
</dbReference>
<feature type="compositionally biased region" description="Acidic residues" evidence="2">
    <location>
        <begin position="559"/>
        <end position="583"/>
    </location>
</feature>
<feature type="compositionally biased region" description="Basic and acidic residues" evidence="2">
    <location>
        <begin position="406"/>
        <end position="420"/>
    </location>
</feature>
<feature type="compositionally biased region" description="Basic and acidic residues" evidence="2">
    <location>
        <begin position="456"/>
        <end position="484"/>
    </location>
</feature>
<feature type="compositionally biased region" description="Acidic residues" evidence="2">
    <location>
        <begin position="421"/>
        <end position="437"/>
    </location>
</feature>
<dbReference type="Gene3D" id="2.60.40.10">
    <property type="entry name" value="Immunoglobulins"/>
    <property type="match status" value="1"/>
</dbReference>
<dbReference type="InterPro" id="IPR013783">
    <property type="entry name" value="Ig-like_fold"/>
</dbReference>
<dbReference type="InterPro" id="IPR026085">
    <property type="entry name" value="ATF7-int"/>
</dbReference>
<feature type="compositionally biased region" description="Low complexity" evidence="2">
    <location>
        <begin position="191"/>
        <end position="202"/>
    </location>
</feature>
<evidence type="ECO:0000256" key="2">
    <source>
        <dbReference type="SAM" id="MobiDB-lite"/>
    </source>
</evidence>
<dbReference type="InterPro" id="IPR036116">
    <property type="entry name" value="FN3_sf"/>
</dbReference>